<evidence type="ECO:0000313" key="2">
    <source>
        <dbReference type="Proteomes" id="UP001372338"/>
    </source>
</evidence>
<keyword evidence="2" id="KW-1185">Reference proteome</keyword>
<dbReference type="AlphaFoldDB" id="A0AAN9FCT3"/>
<comment type="caution">
    <text evidence="1">The sequence shown here is derived from an EMBL/GenBank/DDBJ whole genome shotgun (WGS) entry which is preliminary data.</text>
</comment>
<reference evidence="1 2" key="1">
    <citation type="submission" date="2024-01" db="EMBL/GenBank/DDBJ databases">
        <title>The genomes of 5 underutilized Papilionoideae crops provide insights into root nodulation and disease resistanc.</title>
        <authorList>
            <person name="Yuan L."/>
        </authorList>
    </citation>
    <scope>NUCLEOTIDE SEQUENCE [LARGE SCALE GENOMIC DNA]</scope>
    <source>
        <strain evidence="1">ZHUSHIDOU_FW_LH</strain>
        <tissue evidence="1">Leaf</tissue>
    </source>
</reference>
<accession>A0AAN9FCT3</accession>
<evidence type="ECO:0000313" key="1">
    <source>
        <dbReference type="EMBL" id="KAK7272856.1"/>
    </source>
</evidence>
<organism evidence="1 2">
    <name type="scientific">Crotalaria pallida</name>
    <name type="common">Smooth rattlebox</name>
    <name type="synonym">Crotalaria striata</name>
    <dbReference type="NCBI Taxonomy" id="3830"/>
    <lineage>
        <taxon>Eukaryota</taxon>
        <taxon>Viridiplantae</taxon>
        <taxon>Streptophyta</taxon>
        <taxon>Embryophyta</taxon>
        <taxon>Tracheophyta</taxon>
        <taxon>Spermatophyta</taxon>
        <taxon>Magnoliopsida</taxon>
        <taxon>eudicotyledons</taxon>
        <taxon>Gunneridae</taxon>
        <taxon>Pentapetalae</taxon>
        <taxon>rosids</taxon>
        <taxon>fabids</taxon>
        <taxon>Fabales</taxon>
        <taxon>Fabaceae</taxon>
        <taxon>Papilionoideae</taxon>
        <taxon>50 kb inversion clade</taxon>
        <taxon>genistoids sensu lato</taxon>
        <taxon>core genistoids</taxon>
        <taxon>Crotalarieae</taxon>
        <taxon>Crotalaria</taxon>
    </lineage>
</organism>
<name>A0AAN9FCT3_CROPI</name>
<dbReference type="Proteomes" id="UP001372338">
    <property type="component" value="Unassembled WGS sequence"/>
</dbReference>
<gene>
    <name evidence="1" type="ORF">RIF29_13896</name>
</gene>
<proteinExistence type="predicted"/>
<sequence length="151" mass="17828">MATLLVVIYRAKFETEPRRRRKLSVVRGVHVDDEEQSKSGDHVLGPELYWNRSAFGLESATVPTNSRNWVRWINYAFKNKRRRKYMYTIFAALIYFIWRERNGRIFAGVERSVAMVMGGFKREIAVKLASSFPHFRNWQDRDLVAKILAEL</sequence>
<protein>
    <submittedName>
        <fullName evidence="1">Uncharacterized protein</fullName>
    </submittedName>
</protein>
<dbReference type="EMBL" id="JAYWIO010000003">
    <property type="protein sequence ID" value="KAK7272856.1"/>
    <property type="molecule type" value="Genomic_DNA"/>
</dbReference>